<keyword evidence="2" id="KW-0732">Signal</keyword>
<name>A0A2J7ZL94_9CHLO</name>
<feature type="compositionally biased region" description="Pro residues" evidence="1">
    <location>
        <begin position="212"/>
        <end position="230"/>
    </location>
</feature>
<dbReference type="Pfam" id="PF12499">
    <property type="entry name" value="DUF3707"/>
    <property type="match status" value="1"/>
</dbReference>
<feature type="domain" description="Pherophorin" evidence="3">
    <location>
        <begin position="60"/>
        <end position="205"/>
    </location>
</feature>
<dbReference type="EMBL" id="PGGS01001042">
    <property type="protein sequence ID" value="PNH01033.1"/>
    <property type="molecule type" value="Genomic_DNA"/>
</dbReference>
<feature type="chain" id="PRO_5014317198" evidence="2">
    <location>
        <begin position="27"/>
        <end position="230"/>
    </location>
</feature>
<protein>
    <submittedName>
        <fullName evidence="4">Sulfated surface glycoprotein</fullName>
    </submittedName>
</protein>
<proteinExistence type="predicted"/>
<feature type="signal peptide" evidence="2">
    <location>
        <begin position="1"/>
        <end position="26"/>
    </location>
</feature>
<evidence type="ECO:0000256" key="2">
    <source>
        <dbReference type="SAM" id="SignalP"/>
    </source>
</evidence>
<evidence type="ECO:0000256" key="1">
    <source>
        <dbReference type="SAM" id="MobiDB-lite"/>
    </source>
</evidence>
<dbReference type="OrthoDB" id="526423at2759"/>
<sequence>MRTPTLLVGAALLLATALLCATPASAFDFQSVFGLRGARTLRAVTSTTPPATTSPALVFPPLCNCDRRPRSSPFRMALDLATSGPETGAQRYCFRVDNVGGCDPKLKCCNGQQGVEKVEFDVVAGCKSSLMKVTVDGVQRSYEYNTMLSVLRITNLGRTPSSAPGTEVCLFLAAKSACPGLAQLCTAGSGLCKNALFNKDRDCCPVGLSGAAPPPPPSPSPPSPPPPSPS</sequence>
<accession>A0A2J7ZL94</accession>
<dbReference type="AlphaFoldDB" id="A0A2J7ZL94"/>
<feature type="non-terminal residue" evidence="4">
    <location>
        <position position="230"/>
    </location>
</feature>
<evidence type="ECO:0000313" key="5">
    <source>
        <dbReference type="Proteomes" id="UP000236333"/>
    </source>
</evidence>
<reference evidence="4 5" key="1">
    <citation type="journal article" date="2017" name="Mol. Biol. Evol.">
        <title>The 4-celled Tetrabaena socialis nuclear genome reveals the essential components for genetic control of cell number at the origin of multicellularity in the volvocine lineage.</title>
        <authorList>
            <person name="Featherston J."/>
            <person name="Arakaki Y."/>
            <person name="Hanschen E.R."/>
            <person name="Ferris P.J."/>
            <person name="Michod R.E."/>
            <person name="Olson B.J.S.C."/>
            <person name="Nozaki H."/>
            <person name="Durand P.M."/>
        </authorList>
    </citation>
    <scope>NUCLEOTIDE SEQUENCE [LARGE SCALE GENOMIC DNA]</scope>
    <source>
        <strain evidence="4 5">NIES-571</strain>
    </source>
</reference>
<comment type="caution">
    <text evidence="4">The sequence shown here is derived from an EMBL/GenBank/DDBJ whole genome shotgun (WGS) entry which is preliminary data.</text>
</comment>
<gene>
    <name evidence="4" type="ORF">TSOC_013100</name>
</gene>
<dbReference type="Proteomes" id="UP000236333">
    <property type="component" value="Unassembled WGS sequence"/>
</dbReference>
<evidence type="ECO:0000313" key="4">
    <source>
        <dbReference type="EMBL" id="PNH01033.1"/>
    </source>
</evidence>
<feature type="region of interest" description="Disordered" evidence="1">
    <location>
        <begin position="208"/>
        <end position="230"/>
    </location>
</feature>
<organism evidence="4 5">
    <name type="scientific">Tetrabaena socialis</name>
    <dbReference type="NCBI Taxonomy" id="47790"/>
    <lineage>
        <taxon>Eukaryota</taxon>
        <taxon>Viridiplantae</taxon>
        <taxon>Chlorophyta</taxon>
        <taxon>core chlorophytes</taxon>
        <taxon>Chlorophyceae</taxon>
        <taxon>CS clade</taxon>
        <taxon>Chlamydomonadales</taxon>
        <taxon>Tetrabaenaceae</taxon>
        <taxon>Tetrabaena</taxon>
    </lineage>
</organism>
<keyword evidence="5" id="KW-1185">Reference proteome</keyword>
<evidence type="ECO:0000259" key="3">
    <source>
        <dbReference type="Pfam" id="PF12499"/>
    </source>
</evidence>
<dbReference type="InterPro" id="IPR024616">
    <property type="entry name" value="Pherophorin"/>
</dbReference>